<evidence type="ECO:0000313" key="2">
    <source>
        <dbReference type="EMBL" id="GHD62001.1"/>
    </source>
</evidence>
<feature type="domain" description="DUF1989" evidence="1">
    <location>
        <begin position="11"/>
        <end position="174"/>
    </location>
</feature>
<name>A0A918XX73_9PROT</name>
<dbReference type="Pfam" id="PF09347">
    <property type="entry name" value="DUF1989"/>
    <property type="match status" value="1"/>
</dbReference>
<dbReference type="PANTHER" id="PTHR31527">
    <property type="entry name" value="RE64534P"/>
    <property type="match status" value="1"/>
</dbReference>
<proteinExistence type="predicted"/>
<accession>A0A918XX73</accession>
<dbReference type="RefSeq" id="WP_229837490.1">
    <property type="nucleotide sequence ID" value="NZ_BMZS01000014.1"/>
</dbReference>
<sequence>MPAMRTLLDHVVPATTGWSHVVRAGETLRIVDLEGRQAVDFLCYDAHDPRDRYSATNTVKVQGSAFVGLGTVLYADSGKPLLRVVADSLGRHDTIYGCCSEANNRLRYGVANTHSCYANFEAELARHGLDRSAIVGNVNFFMHVPIAADGALGVAPDVSPPGSHVELLAETDTLVVLSACPQMLNPCNGYNPTSVRVVVTAPA</sequence>
<protein>
    <submittedName>
        <fullName evidence="2">Urea carboxylase</fullName>
    </submittedName>
</protein>
<dbReference type="Proteomes" id="UP000630353">
    <property type="component" value="Unassembled WGS sequence"/>
</dbReference>
<keyword evidence="3" id="KW-1185">Reference proteome</keyword>
<reference evidence="2" key="1">
    <citation type="journal article" date="2014" name="Int. J. Syst. Evol. Microbiol.">
        <title>Complete genome sequence of Corynebacterium casei LMG S-19264T (=DSM 44701T), isolated from a smear-ripened cheese.</title>
        <authorList>
            <consortium name="US DOE Joint Genome Institute (JGI-PGF)"/>
            <person name="Walter F."/>
            <person name="Albersmeier A."/>
            <person name="Kalinowski J."/>
            <person name="Ruckert C."/>
        </authorList>
    </citation>
    <scope>NUCLEOTIDE SEQUENCE</scope>
    <source>
        <strain evidence="2">KCTC 42651</strain>
    </source>
</reference>
<gene>
    <name evidence="2" type="ORF">GCM10017083_50160</name>
</gene>
<comment type="caution">
    <text evidence="2">The sequence shown here is derived from an EMBL/GenBank/DDBJ whole genome shotgun (WGS) entry which is preliminary data.</text>
</comment>
<dbReference type="AlphaFoldDB" id="A0A918XX73"/>
<reference evidence="2" key="2">
    <citation type="submission" date="2020-09" db="EMBL/GenBank/DDBJ databases">
        <authorList>
            <person name="Sun Q."/>
            <person name="Kim S."/>
        </authorList>
    </citation>
    <scope>NUCLEOTIDE SEQUENCE</scope>
    <source>
        <strain evidence="2">KCTC 42651</strain>
    </source>
</reference>
<evidence type="ECO:0000259" key="1">
    <source>
        <dbReference type="Pfam" id="PF09347"/>
    </source>
</evidence>
<dbReference type="EMBL" id="BMZS01000014">
    <property type="protein sequence ID" value="GHD62001.1"/>
    <property type="molecule type" value="Genomic_DNA"/>
</dbReference>
<dbReference type="PANTHER" id="PTHR31527:SF0">
    <property type="entry name" value="RE64534P"/>
    <property type="match status" value="1"/>
</dbReference>
<dbReference type="InterPro" id="IPR018959">
    <property type="entry name" value="DUF1989"/>
</dbReference>
<evidence type="ECO:0000313" key="3">
    <source>
        <dbReference type="Proteomes" id="UP000630353"/>
    </source>
</evidence>
<organism evidence="2 3">
    <name type="scientific">Thalassobaculum fulvum</name>
    <dbReference type="NCBI Taxonomy" id="1633335"/>
    <lineage>
        <taxon>Bacteria</taxon>
        <taxon>Pseudomonadati</taxon>
        <taxon>Pseudomonadota</taxon>
        <taxon>Alphaproteobacteria</taxon>
        <taxon>Rhodospirillales</taxon>
        <taxon>Thalassobaculaceae</taxon>
        <taxon>Thalassobaculum</taxon>
    </lineage>
</organism>